<evidence type="ECO:0000256" key="8">
    <source>
        <dbReference type="ARBA" id="ARBA00023204"/>
    </source>
</evidence>
<dbReference type="GO" id="GO:0004519">
    <property type="term" value="F:endonuclease activity"/>
    <property type="evidence" value="ECO:0007669"/>
    <property type="project" value="UniProtKB-KW"/>
</dbReference>
<dbReference type="GO" id="GO:0006281">
    <property type="term" value="P:DNA repair"/>
    <property type="evidence" value="ECO:0007669"/>
    <property type="project" value="UniProtKB-KW"/>
</dbReference>
<evidence type="ECO:0000256" key="1">
    <source>
        <dbReference type="ARBA" id="ARBA00001936"/>
    </source>
</evidence>
<keyword evidence="11" id="KW-1185">Reference proteome</keyword>
<dbReference type="GO" id="GO:0046872">
    <property type="term" value="F:metal ion binding"/>
    <property type="evidence" value="ECO:0007669"/>
    <property type="project" value="UniProtKB-KW"/>
</dbReference>
<dbReference type="eggNOG" id="arCOG02207">
    <property type="taxonomic scope" value="Archaea"/>
</dbReference>
<keyword evidence="7" id="KW-0460">Magnesium</keyword>
<reference evidence="10 11" key="1">
    <citation type="journal article" date="2006" name="Science">
        <title>Genome of rice cluster I archaea -- the key methane producers in the rice rhizosphere.</title>
        <authorList>
            <person name="Erkel C."/>
            <person name="Kube M."/>
            <person name="Reinhardt R."/>
            <person name="Liesack W."/>
        </authorList>
    </citation>
    <scope>NUCLEOTIDE SEQUENCE [LARGE SCALE GENOMIC DNA]</scope>
    <source>
        <strain evidence="11">DSM 22066 / NBRC 105507 / MRE50</strain>
    </source>
</reference>
<keyword evidence="10" id="KW-0255">Endonuclease</keyword>
<evidence type="ECO:0000256" key="2">
    <source>
        <dbReference type="ARBA" id="ARBA00001946"/>
    </source>
</evidence>
<evidence type="ECO:0000256" key="4">
    <source>
        <dbReference type="ARBA" id="ARBA00022723"/>
    </source>
</evidence>
<evidence type="ECO:0000313" key="10">
    <source>
        <dbReference type="EMBL" id="CAJ37570.1"/>
    </source>
</evidence>
<organism evidence="10 11">
    <name type="scientific">Methanocella arvoryzae (strain DSM 22066 / NBRC 105507 / MRE50)</name>
    <dbReference type="NCBI Taxonomy" id="351160"/>
    <lineage>
        <taxon>Archaea</taxon>
        <taxon>Methanobacteriati</taxon>
        <taxon>Methanobacteriota</taxon>
        <taxon>Stenosarchaea group</taxon>
        <taxon>Methanomicrobia</taxon>
        <taxon>Methanocellales</taxon>
        <taxon>Methanocellaceae</taxon>
        <taxon>Methanocella</taxon>
    </lineage>
</organism>
<evidence type="ECO:0000313" key="11">
    <source>
        <dbReference type="Proteomes" id="UP000000663"/>
    </source>
</evidence>
<keyword evidence="4" id="KW-0479">Metal-binding</keyword>
<evidence type="ECO:0000256" key="5">
    <source>
        <dbReference type="ARBA" id="ARBA00022763"/>
    </source>
</evidence>
<dbReference type="KEGG" id="rci:RCIX2501"/>
<dbReference type="OrthoDB" id="68569at2157"/>
<name>Q0W223_METAR</name>
<dbReference type="InterPro" id="IPR051547">
    <property type="entry name" value="TDP2-like"/>
</dbReference>
<dbReference type="Proteomes" id="UP000000663">
    <property type="component" value="Chromosome"/>
</dbReference>
<accession>Q0W223</accession>
<protein>
    <submittedName>
        <fullName evidence="10">Predicted endonuclease/exonuclease</fullName>
    </submittedName>
</protein>
<dbReference type="AlphaFoldDB" id="Q0W223"/>
<dbReference type="InterPro" id="IPR036691">
    <property type="entry name" value="Endo/exonu/phosph_ase_sf"/>
</dbReference>
<dbReference type="SUPFAM" id="SSF56219">
    <property type="entry name" value="DNase I-like"/>
    <property type="match status" value="1"/>
</dbReference>
<dbReference type="Pfam" id="PF03372">
    <property type="entry name" value="Exo_endo_phos"/>
    <property type="match status" value="1"/>
</dbReference>
<sequence>MSLVRSDRIRLLSWNICFGGIGAGRTGYDPITSRENLRGIVRAILGKSPDVIVLQEYRDAEETGGVIKAGLREAGYTCHSSNPGLDKNGILIALGRNLTDMYAVSPAASFKVDTRRLDEIYRYRWANLGLKSQGMSFELLGIHIPDVRPGRKGGPETFVRSIGHKQLIWDALIEYAREKLKTGSEAIIAGDFNTGLNAEDRSHNTDSYYLSDRMAYLKRLKNSHGEGLADAWRKFHPEPGPEDYTWFLGNRGFRLDYVFLTPGLGKRLSGVEYSHEERVSGLSDHSMVLADIRL</sequence>
<dbReference type="PANTHER" id="PTHR15822">
    <property type="entry name" value="TRAF AND TNF RECEPTOR-ASSOCIATED PROTEIN"/>
    <property type="match status" value="1"/>
</dbReference>
<dbReference type="Gene3D" id="3.60.10.10">
    <property type="entry name" value="Endonuclease/exonuclease/phosphatase"/>
    <property type="match status" value="1"/>
</dbReference>
<keyword evidence="6" id="KW-0378">Hydrolase</keyword>
<dbReference type="InterPro" id="IPR005135">
    <property type="entry name" value="Endo/exonuclease/phosphatase"/>
</dbReference>
<dbReference type="GO" id="GO:0016787">
    <property type="term" value="F:hydrolase activity"/>
    <property type="evidence" value="ECO:0007669"/>
    <property type="project" value="UniProtKB-KW"/>
</dbReference>
<comment type="cofactor">
    <cofactor evidence="2">
        <name>Mg(2+)</name>
        <dbReference type="ChEBI" id="CHEBI:18420"/>
    </cofactor>
</comment>
<evidence type="ECO:0000256" key="6">
    <source>
        <dbReference type="ARBA" id="ARBA00022801"/>
    </source>
</evidence>
<feature type="domain" description="Endonuclease/exonuclease/phosphatase" evidence="9">
    <location>
        <begin position="12"/>
        <end position="285"/>
    </location>
</feature>
<gene>
    <name evidence="10" type="ORF">RCIX2501</name>
</gene>
<dbReference type="GeneID" id="5144929"/>
<comment type="cofactor">
    <cofactor evidence="1">
        <name>Mn(2+)</name>
        <dbReference type="ChEBI" id="CHEBI:29035"/>
    </cofactor>
</comment>
<evidence type="ECO:0000256" key="7">
    <source>
        <dbReference type="ARBA" id="ARBA00022842"/>
    </source>
</evidence>
<dbReference type="RefSeq" id="WP_012035015.1">
    <property type="nucleotide sequence ID" value="NC_009464.1"/>
</dbReference>
<evidence type="ECO:0000259" key="9">
    <source>
        <dbReference type="Pfam" id="PF03372"/>
    </source>
</evidence>
<proteinExistence type="predicted"/>
<keyword evidence="3" id="KW-0540">Nuclease</keyword>
<dbReference type="PANTHER" id="PTHR15822:SF4">
    <property type="entry name" value="TYROSYL-DNA PHOSPHODIESTERASE 2"/>
    <property type="match status" value="1"/>
</dbReference>
<keyword evidence="5" id="KW-0227">DNA damage</keyword>
<dbReference type="STRING" id="351160.RCIX2501"/>
<evidence type="ECO:0000256" key="3">
    <source>
        <dbReference type="ARBA" id="ARBA00022722"/>
    </source>
</evidence>
<keyword evidence="8" id="KW-0234">DNA repair</keyword>
<dbReference type="EMBL" id="AM114193">
    <property type="protein sequence ID" value="CAJ37570.1"/>
    <property type="molecule type" value="Genomic_DNA"/>
</dbReference>